<evidence type="ECO:0000256" key="2">
    <source>
        <dbReference type="ARBA" id="ARBA00004814"/>
    </source>
</evidence>
<accession>A0ABR2T3K1</accession>
<reference evidence="12 13" key="1">
    <citation type="journal article" date="2024" name="G3 (Bethesda)">
        <title>Genome assembly of Hibiscus sabdariffa L. provides insights into metabolisms of medicinal natural products.</title>
        <authorList>
            <person name="Kim T."/>
        </authorList>
    </citation>
    <scope>NUCLEOTIDE SEQUENCE [LARGE SCALE GENOMIC DNA]</scope>
    <source>
        <strain evidence="12">TK-2024</strain>
        <tissue evidence="12">Old leaves</tissue>
    </source>
</reference>
<dbReference type="PRINTS" id="PR00469">
    <property type="entry name" value="PNDRDTASEII"/>
</dbReference>
<dbReference type="Gene3D" id="3.50.50.60">
    <property type="entry name" value="FAD/NAD(P)-binding domain"/>
    <property type="match status" value="1"/>
</dbReference>
<evidence type="ECO:0000256" key="7">
    <source>
        <dbReference type="ARBA" id="ARBA00023002"/>
    </source>
</evidence>
<keyword evidence="9" id="KW-0073">Auxin biosynthesis</keyword>
<evidence type="ECO:0000256" key="4">
    <source>
        <dbReference type="ARBA" id="ARBA00022630"/>
    </source>
</evidence>
<dbReference type="Pfam" id="PF00743">
    <property type="entry name" value="FMO-like"/>
    <property type="match status" value="1"/>
</dbReference>
<evidence type="ECO:0000256" key="5">
    <source>
        <dbReference type="ARBA" id="ARBA00022827"/>
    </source>
</evidence>
<dbReference type="Proteomes" id="UP001396334">
    <property type="component" value="Unassembled WGS sequence"/>
</dbReference>
<dbReference type="EC" id="1.-.-.-" evidence="11"/>
<evidence type="ECO:0000313" key="13">
    <source>
        <dbReference type="Proteomes" id="UP001396334"/>
    </source>
</evidence>
<comment type="catalytic activity">
    <reaction evidence="10">
        <text>indole-3-pyruvate + NADPH + O2 + H(+) = (indol-3-yl)acetate + CO2 + NADP(+) + H2O</text>
        <dbReference type="Rhea" id="RHEA:34331"/>
        <dbReference type="ChEBI" id="CHEBI:15377"/>
        <dbReference type="ChEBI" id="CHEBI:15378"/>
        <dbReference type="ChEBI" id="CHEBI:15379"/>
        <dbReference type="ChEBI" id="CHEBI:16526"/>
        <dbReference type="ChEBI" id="CHEBI:17640"/>
        <dbReference type="ChEBI" id="CHEBI:30854"/>
        <dbReference type="ChEBI" id="CHEBI:57783"/>
        <dbReference type="ChEBI" id="CHEBI:58349"/>
        <dbReference type="EC" id="1.14.13.168"/>
    </reaction>
</comment>
<dbReference type="EMBL" id="JBBPBN010000009">
    <property type="protein sequence ID" value="KAK9032053.1"/>
    <property type="molecule type" value="Genomic_DNA"/>
</dbReference>
<dbReference type="SUPFAM" id="SSF51905">
    <property type="entry name" value="FAD/NAD(P)-binding domain"/>
    <property type="match status" value="2"/>
</dbReference>
<proteinExistence type="inferred from homology"/>
<evidence type="ECO:0000256" key="6">
    <source>
        <dbReference type="ARBA" id="ARBA00022857"/>
    </source>
</evidence>
<evidence type="ECO:0000256" key="8">
    <source>
        <dbReference type="ARBA" id="ARBA00023033"/>
    </source>
</evidence>
<keyword evidence="13" id="KW-1185">Reference proteome</keyword>
<dbReference type="PRINTS" id="PR00368">
    <property type="entry name" value="FADPNR"/>
</dbReference>
<dbReference type="PANTHER" id="PTHR43539">
    <property type="entry name" value="FLAVIN-BINDING MONOOXYGENASE-LIKE PROTEIN (AFU_ORTHOLOGUE AFUA_4G09220)"/>
    <property type="match status" value="1"/>
</dbReference>
<dbReference type="InterPro" id="IPR050982">
    <property type="entry name" value="Auxin_biosynth/cation_transpt"/>
</dbReference>
<evidence type="ECO:0000256" key="9">
    <source>
        <dbReference type="ARBA" id="ARBA00023070"/>
    </source>
</evidence>
<protein>
    <recommendedName>
        <fullName evidence="11">Flavin-containing monooxygenase</fullName>
        <ecNumber evidence="11">1.-.-.-</ecNumber>
    </recommendedName>
</protein>
<organism evidence="12 13">
    <name type="scientific">Hibiscus sabdariffa</name>
    <name type="common">roselle</name>
    <dbReference type="NCBI Taxonomy" id="183260"/>
    <lineage>
        <taxon>Eukaryota</taxon>
        <taxon>Viridiplantae</taxon>
        <taxon>Streptophyta</taxon>
        <taxon>Embryophyta</taxon>
        <taxon>Tracheophyta</taxon>
        <taxon>Spermatophyta</taxon>
        <taxon>Magnoliopsida</taxon>
        <taxon>eudicotyledons</taxon>
        <taxon>Gunneridae</taxon>
        <taxon>Pentapetalae</taxon>
        <taxon>rosids</taxon>
        <taxon>malvids</taxon>
        <taxon>Malvales</taxon>
        <taxon>Malvaceae</taxon>
        <taxon>Malvoideae</taxon>
        <taxon>Hibiscus</taxon>
    </lineage>
</organism>
<gene>
    <name evidence="12" type="ORF">V6N11_056337</name>
</gene>
<comment type="pathway">
    <text evidence="2">Plant hormone metabolism; auxin biosynthesis.</text>
</comment>
<evidence type="ECO:0000256" key="11">
    <source>
        <dbReference type="RuleBase" id="RU361177"/>
    </source>
</evidence>
<evidence type="ECO:0000313" key="12">
    <source>
        <dbReference type="EMBL" id="KAK9032053.1"/>
    </source>
</evidence>
<dbReference type="InterPro" id="IPR036188">
    <property type="entry name" value="FAD/NAD-bd_sf"/>
</dbReference>
<dbReference type="PANTHER" id="PTHR43539:SF36">
    <property type="entry name" value="INDOLE-3-PYRUVATE MONOOXYGENASE YUCCA2"/>
    <property type="match status" value="1"/>
</dbReference>
<name>A0ABR2T3K1_9ROSI</name>
<keyword evidence="7 11" id="KW-0560">Oxidoreductase</keyword>
<comment type="cofactor">
    <cofactor evidence="1 11">
        <name>FAD</name>
        <dbReference type="ChEBI" id="CHEBI:57692"/>
    </cofactor>
</comment>
<comment type="caution">
    <text evidence="12">The sequence shown here is derived from an EMBL/GenBank/DDBJ whole genome shotgun (WGS) entry which is preliminary data.</text>
</comment>
<dbReference type="PROSITE" id="PS51257">
    <property type="entry name" value="PROKAR_LIPOPROTEIN"/>
    <property type="match status" value="1"/>
</dbReference>
<comment type="similarity">
    <text evidence="3 11">Belongs to the FMO family.</text>
</comment>
<keyword evidence="8 11" id="KW-0503">Monooxygenase</keyword>
<sequence>MTKSASCLWVTCPIVIGAGPSGLAAAACLKRKGIPCLILERADCIASLWKLKTYDRLRLHLPKRFCELPFMPFPADFPTYPTRDQFLDYLESYKNHFGLDPVFNKTVVSAEFDHRHGVWRVVTTGQEQGQVEYVSQWLVVATGENADEVVPFIEGMGDFGGLILHTSSYRNGSSYGGKNVLVVGCGNSGMEVALDLANFNARTALVVHVLPHEMLGISTFGLFVWMLKWFPVRVVDRFLLLASRVVLGDTEKFGFRRPKIGPLELKSISGKTPVLDLGTIAKIKSGNIKVYPGIKRITYLGAEFVDGRKESYDAIILATGFKSNVPQWLKGAELFSEKDGMPREPFPKGWKGEDGLYAVGFTRRGLLGVSFDAQKVAEDIEVQWRGEAPKFMDLSTALSL</sequence>
<dbReference type="InterPro" id="IPR020946">
    <property type="entry name" value="Flavin_mOase-like"/>
</dbReference>
<evidence type="ECO:0000256" key="10">
    <source>
        <dbReference type="ARBA" id="ARBA00047707"/>
    </source>
</evidence>
<evidence type="ECO:0000256" key="3">
    <source>
        <dbReference type="ARBA" id="ARBA00009183"/>
    </source>
</evidence>
<keyword evidence="5 11" id="KW-0274">FAD</keyword>
<evidence type="ECO:0000256" key="1">
    <source>
        <dbReference type="ARBA" id="ARBA00001974"/>
    </source>
</evidence>
<keyword evidence="4 11" id="KW-0285">Flavoprotein</keyword>
<keyword evidence="6" id="KW-0521">NADP</keyword>